<dbReference type="Gene3D" id="3.30.2080.10">
    <property type="entry name" value="GH92 mannosidase domain"/>
    <property type="match status" value="1"/>
</dbReference>
<keyword evidence="3" id="KW-1185">Reference proteome</keyword>
<dbReference type="InterPro" id="IPR012939">
    <property type="entry name" value="Glyco_hydro_92"/>
</dbReference>
<organism evidence="2 3">
    <name type="scientific">Parapedobacter pyrenivorans</name>
    <dbReference type="NCBI Taxonomy" id="1305674"/>
    <lineage>
        <taxon>Bacteria</taxon>
        <taxon>Pseudomonadati</taxon>
        <taxon>Bacteroidota</taxon>
        <taxon>Sphingobacteriia</taxon>
        <taxon>Sphingobacteriales</taxon>
        <taxon>Sphingobacteriaceae</taxon>
        <taxon>Parapedobacter</taxon>
    </lineage>
</organism>
<accession>A0A917M703</accession>
<dbReference type="AlphaFoldDB" id="A0A917M703"/>
<reference evidence="2" key="1">
    <citation type="journal article" date="2014" name="Int. J. Syst. Evol. Microbiol.">
        <title>Complete genome sequence of Corynebacterium casei LMG S-19264T (=DSM 44701T), isolated from a smear-ripened cheese.</title>
        <authorList>
            <consortium name="US DOE Joint Genome Institute (JGI-PGF)"/>
            <person name="Walter F."/>
            <person name="Albersmeier A."/>
            <person name="Kalinowski J."/>
            <person name="Ruckert C."/>
        </authorList>
    </citation>
    <scope>NUCLEOTIDE SEQUENCE</scope>
    <source>
        <strain evidence="2">CGMCC 1.12195</strain>
    </source>
</reference>
<dbReference type="RefSeq" id="WP_188505123.1">
    <property type="nucleotide sequence ID" value="NZ_BMER01000001.1"/>
</dbReference>
<evidence type="ECO:0000313" key="2">
    <source>
        <dbReference type="EMBL" id="GGG81984.1"/>
    </source>
</evidence>
<evidence type="ECO:0000313" key="3">
    <source>
        <dbReference type="Proteomes" id="UP000660862"/>
    </source>
</evidence>
<gene>
    <name evidence="2" type="ORF">GCM10007415_13440</name>
</gene>
<sequence>MKATFTLLFSVVSFFRVRDKNVSDTYKYIGSARLNGRKLKRPFLSHADIMNGGMLELAMTDRPTR</sequence>
<comment type="caution">
    <text evidence="2">The sequence shown here is derived from an EMBL/GenBank/DDBJ whole genome shotgun (WGS) entry which is preliminary data.</text>
</comment>
<dbReference type="EMBL" id="BMER01000001">
    <property type="protein sequence ID" value="GGG81984.1"/>
    <property type="molecule type" value="Genomic_DNA"/>
</dbReference>
<protein>
    <recommendedName>
        <fullName evidence="1">Glycosyl hydrolase family 92 domain-containing protein</fullName>
    </recommendedName>
</protein>
<evidence type="ECO:0000259" key="1">
    <source>
        <dbReference type="Pfam" id="PF07971"/>
    </source>
</evidence>
<reference evidence="2" key="2">
    <citation type="submission" date="2020-09" db="EMBL/GenBank/DDBJ databases">
        <authorList>
            <person name="Sun Q."/>
            <person name="Zhou Y."/>
        </authorList>
    </citation>
    <scope>NUCLEOTIDE SEQUENCE</scope>
    <source>
        <strain evidence="2">CGMCC 1.12195</strain>
    </source>
</reference>
<dbReference type="Pfam" id="PF07971">
    <property type="entry name" value="Glyco_hydro_92"/>
    <property type="match status" value="1"/>
</dbReference>
<name>A0A917M703_9SPHI</name>
<proteinExistence type="predicted"/>
<feature type="domain" description="Glycosyl hydrolase family 92" evidence="1">
    <location>
        <begin position="14"/>
        <end position="60"/>
    </location>
</feature>
<dbReference type="Proteomes" id="UP000660862">
    <property type="component" value="Unassembled WGS sequence"/>
</dbReference>